<dbReference type="PIRSF" id="PIRSF006324">
    <property type="entry name" value="LeuE"/>
    <property type="match status" value="1"/>
</dbReference>
<evidence type="ECO:0000313" key="8">
    <source>
        <dbReference type="Proteomes" id="UP001596455"/>
    </source>
</evidence>
<keyword evidence="8" id="KW-1185">Reference proteome</keyword>
<dbReference type="InterPro" id="IPR001123">
    <property type="entry name" value="LeuE-type"/>
</dbReference>
<dbReference type="EMBL" id="JBHTCQ010000001">
    <property type="protein sequence ID" value="MFC7403573.1"/>
    <property type="molecule type" value="Genomic_DNA"/>
</dbReference>
<evidence type="ECO:0000256" key="1">
    <source>
        <dbReference type="ARBA" id="ARBA00004651"/>
    </source>
</evidence>
<feature type="transmembrane region" description="Helical" evidence="6">
    <location>
        <begin position="6"/>
        <end position="29"/>
    </location>
</feature>
<proteinExistence type="predicted"/>
<evidence type="ECO:0000256" key="4">
    <source>
        <dbReference type="ARBA" id="ARBA00022989"/>
    </source>
</evidence>
<comment type="subcellular location">
    <subcellularLocation>
        <location evidence="1">Cell membrane</location>
        <topology evidence="1">Multi-pass membrane protein</topology>
    </subcellularLocation>
</comment>
<feature type="transmembrane region" description="Helical" evidence="6">
    <location>
        <begin position="151"/>
        <end position="177"/>
    </location>
</feature>
<evidence type="ECO:0000256" key="5">
    <source>
        <dbReference type="ARBA" id="ARBA00023136"/>
    </source>
</evidence>
<feature type="transmembrane region" description="Helical" evidence="6">
    <location>
        <begin position="189"/>
        <end position="207"/>
    </location>
</feature>
<feature type="transmembrane region" description="Helical" evidence="6">
    <location>
        <begin position="72"/>
        <end position="89"/>
    </location>
</feature>
<gene>
    <name evidence="7" type="ORF">ACFQQL_00525</name>
</gene>
<organism evidence="7 8">
    <name type="scientific">Georgenia alba</name>
    <dbReference type="NCBI Taxonomy" id="2233858"/>
    <lineage>
        <taxon>Bacteria</taxon>
        <taxon>Bacillati</taxon>
        <taxon>Actinomycetota</taxon>
        <taxon>Actinomycetes</taxon>
        <taxon>Micrococcales</taxon>
        <taxon>Bogoriellaceae</taxon>
        <taxon>Georgenia</taxon>
    </lineage>
</organism>
<dbReference type="PANTHER" id="PTHR30086:SF20">
    <property type="entry name" value="ARGININE EXPORTER PROTEIN ARGO-RELATED"/>
    <property type="match status" value="1"/>
</dbReference>
<keyword evidence="2" id="KW-1003">Cell membrane</keyword>
<comment type="caution">
    <text evidence="7">The sequence shown here is derived from an EMBL/GenBank/DDBJ whole genome shotgun (WGS) entry which is preliminary data.</text>
</comment>
<sequence length="208" mass="21433">MPTSSVLLAFVVASAAMVAIPGPSVVYVVTRGVEQGRGAAILSMIGLELGALVHLLATAAGLAALLEQWPEAIVALRWAGAGYLLWLGVRQLRGTRAAGTGVSPVRVHASRWHLVRDGMLIDLLNPGTALFFLAFLPQFVDPARGSATGQIVLLGLCFLALAAANDTVYALASGSLGARLTRLRPAGRWMGGITGGVYVALAGVALVV</sequence>
<keyword evidence="4 6" id="KW-1133">Transmembrane helix</keyword>
<keyword evidence="3 6" id="KW-0812">Transmembrane</keyword>
<protein>
    <submittedName>
        <fullName evidence="7">LysE family translocator</fullName>
    </submittedName>
</protein>
<accession>A0ABW2Q520</accession>
<feature type="transmembrane region" description="Helical" evidence="6">
    <location>
        <begin position="41"/>
        <end position="66"/>
    </location>
</feature>
<evidence type="ECO:0000256" key="3">
    <source>
        <dbReference type="ARBA" id="ARBA00022692"/>
    </source>
</evidence>
<dbReference type="Pfam" id="PF01810">
    <property type="entry name" value="LysE"/>
    <property type="match status" value="1"/>
</dbReference>
<dbReference type="RefSeq" id="WP_382390163.1">
    <property type="nucleotide sequence ID" value="NZ_JBHTCQ010000001.1"/>
</dbReference>
<dbReference type="Proteomes" id="UP001596455">
    <property type="component" value="Unassembled WGS sequence"/>
</dbReference>
<keyword evidence="5 6" id="KW-0472">Membrane</keyword>
<reference evidence="8" key="1">
    <citation type="journal article" date="2019" name="Int. J. Syst. Evol. Microbiol.">
        <title>The Global Catalogue of Microorganisms (GCM) 10K type strain sequencing project: providing services to taxonomists for standard genome sequencing and annotation.</title>
        <authorList>
            <consortium name="The Broad Institute Genomics Platform"/>
            <consortium name="The Broad Institute Genome Sequencing Center for Infectious Disease"/>
            <person name="Wu L."/>
            <person name="Ma J."/>
        </authorList>
    </citation>
    <scope>NUCLEOTIDE SEQUENCE [LARGE SCALE GENOMIC DNA]</scope>
    <source>
        <strain evidence="8">JCM 1490</strain>
    </source>
</reference>
<feature type="transmembrane region" description="Helical" evidence="6">
    <location>
        <begin position="120"/>
        <end position="139"/>
    </location>
</feature>
<evidence type="ECO:0000256" key="2">
    <source>
        <dbReference type="ARBA" id="ARBA00022475"/>
    </source>
</evidence>
<name>A0ABW2Q520_9MICO</name>
<dbReference type="PANTHER" id="PTHR30086">
    <property type="entry name" value="ARGININE EXPORTER PROTEIN ARGO"/>
    <property type="match status" value="1"/>
</dbReference>
<evidence type="ECO:0000256" key="6">
    <source>
        <dbReference type="SAM" id="Phobius"/>
    </source>
</evidence>
<evidence type="ECO:0000313" key="7">
    <source>
        <dbReference type="EMBL" id="MFC7403573.1"/>
    </source>
</evidence>